<dbReference type="PANTHER" id="PTHR46250:SF17">
    <property type="entry name" value="MYB_SANT-LIKE DOMAIN-CONTAINING PROTEIN"/>
    <property type="match status" value="1"/>
</dbReference>
<dbReference type="OrthoDB" id="76215at2759"/>
<dbReference type="AlphaFoldDB" id="A0A9Q0JBE9"/>
<comment type="caution">
    <text evidence="3">The sequence shown here is derived from an EMBL/GenBank/DDBJ whole genome shotgun (WGS) entry which is preliminary data.</text>
</comment>
<gene>
    <name evidence="3" type="ORF">Tsubulata_048979</name>
</gene>
<dbReference type="InterPro" id="IPR024752">
    <property type="entry name" value="Myb/SANT-like_dom"/>
</dbReference>
<reference evidence="3" key="2">
    <citation type="journal article" date="2023" name="Plants (Basel)">
        <title>Annotation of the Turnera subulata (Passifloraceae) Draft Genome Reveals the S-Locus Evolved after the Divergence of Turneroideae from Passifloroideae in a Stepwise Manner.</title>
        <authorList>
            <person name="Henning P.M."/>
            <person name="Roalson E.H."/>
            <person name="Mir W."/>
            <person name="McCubbin A.G."/>
            <person name="Shore J.S."/>
        </authorList>
    </citation>
    <scope>NUCLEOTIDE SEQUENCE</scope>
    <source>
        <strain evidence="3">F60SS</strain>
    </source>
</reference>
<dbReference type="Pfam" id="PF12776">
    <property type="entry name" value="Myb_DNA-bind_3"/>
    <property type="match status" value="1"/>
</dbReference>
<feature type="domain" description="Myb/SANT-like" evidence="2">
    <location>
        <begin position="37"/>
        <end position="136"/>
    </location>
</feature>
<feature type="region of interest" description="Disordered" evidence="1">
    <location>
        <begin position="1"/>
        <end position="38"/>
    </location>
</feature>
<name>A0A9Q0JBE9_9ROSI</name>
<accession>A0A9Q0JBE9</accession>
<sequence>MGRSRSQIPSGTQVPSGSEVTITSQGPKRPGTNKMPWTSKEDSKLIDALLQLHNTGRYKADGGFKAGHFTAVEELLVVSLPGSGIKAKPHIESRMQTLKTHFSILYDMIAGRGTSGFGWDNDRKCITAENSVLEEYLKSHSDAEPFRYKSFPFYEELSIIFGKDRATGKGSVDYVDIEEALDKQAAPKNENVGDDDATSTSFVQANAFEGGEESSKLKKIKLDTGSQLSKAIQESSMLLGAEIGKATDFLSRALEDTEGIEKRLKINEALTSLSGLTMLERHKATRKIGCDRETLDIFFTIPEEEKQV</sequence>
<feature type="compositionally biased region" description="Polar residues" evidence="1">
    <location>
        <begin position="1"/>
        <end position="26"/>
    </location>
</feature>
<evidence type="ECO:0000259" key="2">
    <source>
        <dbReference type="Pfam" id="PF12776"/>
    </source>
</evidence>
<dbReference type="EMBL" id="JAKUCV010004138">
    <property type="protein sequence ID" value="KAJ4836386.1"/>
    <property type="molecule type" value="Genomic_DNA"/>
</dbReference>
<reference evidence="3" key="1">
    <citation type="submission" date="2022-02" db="EMBL/GenBank/DDBJ databases">
        <authorList>
            <person name="Henning P.M."/>
            <person name="McCubbin A.G."/>
            <person name="Shore J.S."/>
        </authorList>
    </citation>
    <scope>NUCLEOTIDE SEQUENCE</scope>
    <source>
        <strain evidence="3">F60SS</strain>
        <tissue evidence="3">Leaves</tissue>
    </source>
</reference>
<organism evidence="3 4">
    <name type="scientific">Turnera subulata</name>
    <dbReference type="NCBI Taxonomy" id="218843"/>
    <lineage>
        <taxon>Eukaryota</taxon>
        <taxon>Viridiplantae</taxon>
        <taxon>Streptophyta</taxon>
        <taxon>Embryophyta</taxon>
        <taxon>Tracheophyta</taxon>
        <taxon>Spermatophyta</taxon>
        <taxon>Magnoliopsida</taxon>
        <taxon>eudicotyledons</taxon>
        <taxon>Gunneridae</taxon>
        <taxon>Pentapetalae</taxon>
        <taxon>rosids</taxon>
        <taxon>fabids</taxon>
        <taxon>Malpighiales</taxon>
        <taxon>Passifloraceae</taxon>
        <taxon>Turnera</taxon>
    </lineage>
</organism>
<keyword evidence="4" id="KW-1185">Reference proteome</keyword>
<protein>
    <recommendedName>
        <fullName evidence="2">Myb/SANT-like domain-containing protein</fullName>
    </recommendedName>
</protein>
<proteinExistence type="predicted"/>
<dbReference type="Proteomes" id="UP001141552">
    <property type="component" value="Unassembled WGS sequence"/>
</dbReference>
<evidence type="ECO:0000313" key="4">
    <source>
        <dbReference type="Proteomes" id="UP001141552"/>
    </source>
</evidence>
<evidence type="ECO:0000256" key="1">
    <source>
        <dbReference type="SAM" id="MobiDB-lite"/>
    </source>
</evidence>
<evidence type="ECO:0000313" key="3">
    <source>
        <dbReference type="EMBL" id="KAJ4836386.1"/>
    </source>
</evidence>
<dbReference type="PANTHER" id="PTHR46250">
    <property type="entry name" value="MYB/SANT-LIKE DNA-BINDING DOMAIN PROTEIN-RELATED"/>
    <property type="match status" value="1"/>
</dbReference>
<feature type="non-terminal residue" evidence="3">
    <location>
        <position position="308"/>
    </location>
</feature>